<evidence type="ECO:0000313" key="2">
    <source>
        <dbReference type="Proteomes" id="UP001589709"/>
    </source>
</evidence>
<evidence type="ECO:0000313" key="1">
    <source>
        <dbReference type="EMBL" id="MFB9462760.1"/>
    </source>
</evidence>
<keyword evidence="2" id="KW-1185">Reference proteome</keyword>
<reference evidence="1 2" key="1">
    <citation type="submission" date="2024-09" db="EMBL/GenBank/DDBJ databases">
        <authorList>
            <person name="Sun Q."/>
            <person name="Mori K."/>
        </authorList>
    </citation>
    <scope>NUCLEOTIDE SEQUENCE [LARGE SCALE GENOMIC DNA]</scope>
    <source>
        <strain evidence="1 2">JCM 6917</strain>
    </source>
</reference>
<gene>
    <name evidence="1" type="ORF">ACFF45_08575</name>
</gene>
<protein>
    <submittedName>
        <fullName evidence="1">TnsA-like heteromeric transposase endonuclease subunit</fullName>
    </submittedName>
</protein>
<dbReference type="RefSeq" id="WP_381344119.1">
    <property type="nucleotide sequence ID" value="NZ_JBHMCY010000012.1"/>
</dbReference>
<dbReference type="InterPro" id="IPR048000">
    <property type="entry name" value="TnsA-like"/>
</dbReference>
<comment type="caution">
    <text evidence="1">The sequence shown here is derived from an EMBL/GenBank/DDBJ whole genome shotgun (WGS) entry which is preliminary data.</text>
</comment>
<accession>A0ABV5MXM2</accession>
<name>A0ABV5MXM2_9ACTN</name>
<sequence length="257" mass="27909">MPTDVDAGRSGLDLGDGWTGRWAVLWRAGGDDASCSVHDLVQEPVLTSDPMRHFTWRRDQRHRPGLQFMASTGRHHGAESLGESRVLLALDFAGDVVDVVSQPLKISFATCGKRRAHTPDYLAVTRRGVWLIDVRPESLIKESDRESFAAAAAAAEVAVACGWRYAVAARWREHAFAGLDAMASRRRLRSDPLGLRSVLLAEAGGGRRFGELAAATGCEPVARAQLLHLLWSRQLGVDLAGPLQDRSLVMPAGEAGR</sequence>
<dbReference type="Proteomes" id="UP001589709">
    <property type="component" value="Unassembled WGS sequence"/>
</dbReference>
<organism evidence="1 2">
    <name type="scientific">Streptomyces cinereospinus</name>
    <dbReference type="NCBI Taxonomy" id="285561"/>
    <lineage>
        <taxon>Bacteria</taxon>
        <taxon>Bacillati</taxon>
        <taxon>Actinomycetota</taxon>
        <taxon>Actinomycetes</taxon>
        <taxon>Kitasatosporales</taxon>
        <taxon>Streptomycetaceae</taxon>
        <taxon>Streptomyces</taxon>
    </lineage>
</organism>
<proteinExistence type="predicted"/>
<dbReference type="EMBL" id="JBHMCY010000012">
    <property type="protein sequence ID" value="MFB9462760.1"/>
    <property type="molecule type" value="Genomic_DNA"/>
</dbReference>
<dbReference type="NCBIfam" id="NF033179">
    <property type="entry name" value="TnsA_like_Actin"/>
    <property type="match status" value="1"/>
</dbReference>